<dbReference type="STRING" id="1618490.US90_C0003G0022"/>
<evidence type="ECO:0000256" key="3">
    <source>
        <dbReference type="ARBA" id="ARBA00022741"/>
    </source>
</evidence>
<keyword evidence="2" id="KW-0813">Transport</keyword>
<dbReference type="PROSITE" id="PS50893">
    <property type="entry name" value="ABC_TRANSPORTER_2"/>
    <property type="match status" value="1"/>
</dbReference>
<dbReference type="GO" id="GO:0005524">
    <property type="term" value="F:ATP binding"/>
    <property type="evidence" value="ECO:0007669"/>
    <property type="project" value="UniProtKB-KW"/>
</dbReference>
<feature type="domain" description="ABC transporter" evidence="5">
    <location>
        <begin position="31"/>
        <end position="254"/>
    </location>
</feature>
<dbReference type="InterPro" id="IPR027417">
    <property type="entry name" value="P-loop_NTPase"/>
</dbReference>
<dbReference type="Pfam" id="PF00005">
    <property type="entry name" value="ABC_tran"/>
    <property type="match status" value="1"/>
</dbReference>
<dbReference type="PANTHER" id="PTHR46743:SF2">
    <property type="entry name" value="TEICHOIC ACIDS EXPORT ATP-BINDING PROTEIN TAGH"/>
    <property type="match status" value="1"/>
</dbReference>
<dbReference type="Proteomes" id="UP000034406">
    <property type="component" value="Unassembled WGS sequence"/>
</dbReference>
<evidence type="ECO:0000256" key="4">
    <source>
        <dbReference type="ARBA" id="ARBA00022840"/>
    </source>
</evidence>
<dbReference type="InterPro" id="IPR003593">
    <property type="entry name" value="AAA+_ATPase"/>
</dbReference>
<evidence type="ECO:0000256" key="2">
    <source>
        <dbReference type="ARBA" id="ARBA00022448"/>
    </source>
</evidence>
<dbReference type="InterPro" id="IPR015860">
    <property type="entry name" value="ABC_transpr_TagH-like"/>
</dbReference>
<dbReference type="GO" id="GO:0016020">
    <property type="term" value="C:membrane"/>
    <property type="evidence" value="ECO:0007669"/>
    <property type="project" value="InterPro"/>
</dbReference>
<organism evidence="6 7">
    <name type="scientific">Candidatus Shapirobacteria bacterium GW2011_GWE2_38_30</name>
    <dbReference type="NCBI Taxonomy" id="1618490"/>
    <lineage>
        <taxon>Bacteria</taxon>
        <taxon>Candidatus Shapironibacteriota</taxon>
    </lineage>
</organism>
<evidence type="ECO:0000313" key="7">
    <source>
        <dbReference type="Proteomes" id="UP000034406"/>
    </source>
</evidence>
<protein>
    <submittedName>
        <fullName evidence="6">ABC transporter related protein</fullName>
    </submittedName>
</protein>
<dbReference type="EMBL" id="LBUT01000003">
    <property type="protein sequence ID" value="KKQ71379.1"/>
    <property type="molecule type" value="Genomic_DNA"/>
</dbReference>
<evidence type="ECO:0000313" key="6">
    <source>
        <dbReference type="EMBL" id="KKQ71379.1"/>
    </source>
</evidence>
<dbReference type="PATRIC" id="fig|1618490.4.peg.161"/>
<dbReference type="SMART" id="SM00382">
    <property type="entry name" value="AAA"/>
    <property type="match status" value="1"/>
</dbReference>
<dbReference type="GO" id="GO:0140359">
    <property type="term" value="F:ABC-type transporter activity"/>
    <property type="evidence" value="ECO:0007669"/>
    <property type="project" value="InterPro"/>
</dbReference>
<dbReference type="InterPro" id="IPR050683">
    <property type="entry name" value="Bact_Polysacc_Export_ATP-bd"/>
</dbReference>
<gene>
    <name evidence="6" type="ORF">US90_C0003G0022</name>
</gene>
<keyword evidence="4" id="KW-0067">ATP-binding</keyword>
<evidence type="ECO:0000259" key="5">
    <source>
        <dbReference type="PROSITE" id="PS50893"/>
    </source>
</evidence>
<dbReference type="GO" id="GO:0016887">
    <property type="term" value="F:ATP hydrolysis activity"/>
    <property type="evidence" value="ECO:0007669"/>
    <property type="project" value="InterPro"/>
</dbReference>
<dbReference type="PANTHER" id="PTHR46743">
    <property type="entry name" value="TEICHOIC ACIDS EXPORT ATP-BINDING PROTEIN TAGH"/>
    <property type="match status" value="1"/>
</dbReference>
<comment type="similarity">
    <text evidence="1">Belongs to the ABC transporter superfamily.</text>
</comment>
<evidence type="ECO:0000256" key="1">
    <source>
        <dbReference type="ARBA" id="ARBA00005417"/>
    </source>
</evidence>
<accession>A0A0G0MC84</accession>
<name>A0A0G0MC84_9BACT</name>
<dbReference type="AlphaFoldDB" id="A0A0G0MC84"/>
<proteinExistence type="inferred from homology"/>
<reference evidence="6 7" key="1">
    <citation type="journal article" date="2015" name="Nature">
        <title>rRNA introns, odd ribosomes, and small enigmatic genomes across a large radiation of phyla.</title>
        <authorList>
            <person name="Brown C.T."/>
            <person name="Hug L.A."/>
            <person name="Thomas B.C."/>
            <person name="Sharon I."/>
            <person name="Castelle C.J."/>
            <person name="Singh A."/>
            <person name="Wilkins M.J."/>
            <person name="Williams K.H."/>
            <person name="Banfield J.F."/>
        </authorList>
    </citation>
    <scope>NUCLEOTIDE SEQUENCE [LARGE SCALE GENOMIC DNA]</scope>
</reference>
<dbReference type="SUPFAM" id="SSF52540">
    <property type="entry name" value="P-loop containing nucleoside triphosphate hydrolases"/>
    <property type="match status" value="1"/>
</dbReference>
<dbReference type="CDD" id="cd03220">
    <property type="entry name" value="ABC_KpsT_Wzt"/>
    <property type="match status" value="1"/>
</dbReference>
<keyword evidence="3" id="KW-0547">Nucleotide-binding</keyword>
<sequence length="393" mass="44573">MSQPIIKVENLSKKYQIGHRESYYSLRDSISNMFDFSKKDKEKEIFWALKDVNFEVKRGESVGIIGRNGAGKSTLLKILSQITPPTTGKITMRGRVASLLEVGTGFNPELTGRENIFLNGAILGMTREEIKRKFDEIVAFAEIEQFLDTPVKRYSSGMYMRLAFAVAAHLESEILIVDEVLAVGDAQFQKKCLGKMSDVTKNEGRTILFVSHNMGAIKNLCKEAIYLDGGRINCVGAVNKIIENYEKNYLTNSNNDLFVKDDEEIIEMQKFNLMLDKTGNFMWEVKLKMNRKPEKFNIVLGINNSEGVRVMAITSLDSMSSNVLPIEREFIVRGKLKDKIILPSGIYSCDFGVRFNDRTILYLPGLVNIQVHEQKEYESQNGVVRVNSNWVIC</sequence>
<dbReference type="InterPro" id="IPR003439">
    <property type="entry name" value="ABC_transporter-like_ATP-bd"/>
</dbReference>
<dbReference type="Gene3D" id="3.40.50.300">
    <property type="entry name" value="P-loop containing nucleotide triphosphate hydrolases"/>
    <property type="match status" value="1"/>
</dbReference>
<comment type="caution">
    <text evidence="6">The sequence shown here is derived from an EMBL/GenBank/DDBJ whole genome shotgun (WGS) entry which is preliminary data.</text>
</comment>